<feature type="active site" evidence="7">
    <location>
        <position position="85"/>
    </location>
</feature>
<dbReference type="RefSeq" id="WP_012094523.1">
    <property type="nucleotide sequence ID" value="NZ_CP024096.1"/>
</dbReference>
<dbReference type="CDD" id="cd06530">
    <property type="entry name" value="S26_SPase_I"/>
    <property type="match status" value="1"/>
</dbReference>
<dbReference type="PRINTS" id="PR00727">
    <property type="entry name" value="LEADERPTASE"/>
</dbReference>
<comment type="subcellular location">
    <subcellularLocation>
        <location evidence="2">Cell membrane</location>
        <topology evidence="2">Single-pass type II membrane protein</topology>
    </subcellularLocation>
    <subcellularLocation>
        <location evidence="9">Membrane</location>
        <topology evidence="9">Single-pass type II membrane protein</topology>
    </subcellularLocation>
</comment>
<dbReference type="InterPro" id="IPR019758">
    <property type="entry name" value="Pept_S26A_signal_pept_1_CS"/>
</dbReference>
<evidence type="ECO:0000256" key="6">
    <source>
        <dbReference type="ARBA" id="ARBA00022801"/>
    </source>
</evidence>
<dbReference type="GO" id="GO:0004252">
    <property type="term" value="F:serine-type endopeptidase activity"/>
    <property type="evidence" value="ECO:0007669"/>
    <property type="project" value="InterPro"/>
</dbReference>
<evidence type="ECO:0000313" key="11">
    <source>
        <dbReference type="EMBL" id="SCL94131.1"/>
    </source>
</evidence>
<evidence type="ECO:0000259" key="10">
    <source>
        <dbReference type="Pfam" id="PF10502"/>
    </source>
</evidence>
<gene>
    <name evidence="11" type="ORF">BCB44BAC_02319</name>
</gene>
<evidence type="ECO:0000256" key="1">
    <source>
        <dbReference type="ARBA" id="ARBA00000677"/>
    </source>
</evidence>
<dbReference type="AlphaFoldDB" id="A0AAX2CHW3"/>
<dbReference type="InterPro" id="IPR000223">
    <property type="entry name" value="Pept_S26A_signal_pept_1"/>
</dbReference>
<dbReference type="Pfam" id="PF10502">
    <property type="entry name" value="Peptidase_S26"/>
    <property type="match status" value="1"/>
</dbReference>
<dbReference type="PANTHER" id="PTHR43390:SF1">
    <property type="entry name" value="CHLOROPLAST PROCESSING PEPTIDASE"/>
    <property type="match status" value="1"/>
</dbReference>
<dbReference type="GO" id="GO:0006465">
    <property type="term" value="P:signal peptide processing"/>
    <property type="evidence" value="ECO:0007669"/>
    <property type="project" value="InterPro"/>
</dbReference>
<dbReference type="SUPFAM" id="SSF51306">
    <property type="entry name" value="LexA/Signal peptidase"/>
    <property type="match status" value="1"/>
</dbReference>
<evidence type="ECO:0000313" key="12">
    <source>
        <dbReference type="Proteomes" id="UP000242164"/>
    </source>
</evidence>
<protein>
    <recommendedName>
        <fullName evidence="4 8">Signal peptidase I</fullName>
        <ecNumber evidence="4 8">3.4.21.89</ecNumber>
    </recommendedName>
</protein>
<dbReference type="PROSITE" id="PS00761">
    <property type="entry name" value="SPASE_I_3"/>
    <property type="match status" value="1"/>
</dbReference>
<sequence length="186" mass="21113">MEKDKKKDTKKELISWIKTIAITLGLVFIIREVLFIPSLVQGESMMPTLENNERVLVNKIGYNIKGLERFDIVIFHGKEGYDLVKRVIGLPGDTIEYKNDVLYVNGKPVDEPYLAKYKKKANGILTPDFTLEQITGKTKVPKGQVFVLGDNRKVSKDGRMFGFISEDEIVGKGEAVFWPVQHIRAL</sequence>
<evidence type="ECO:0000256" key="3">
    <source>
        <dbReference type="ARBA" id="ARBA00009370"/>
    </source>
</evidence>
<dbReference type="InterPro" id="IPR019757">
    <property type="entry name" value="Pept_S26A_signal_pept_1_Lys-AS"/>
</dbReference>
<evidence type="ECO:0000256" key="4">
    <source>
        <dbReference type="ARBA" id="ARBA00013208"/>
    </source>
</evidence>
<dbReference type="NCBIfam" id="TIGR02227">
    <property type="entry name" value="sigpep_I_bact"/>
    <property type="match status" value="1"/>
</dbReference>
<dbReference type="Gene3D" id="2.10.109.10">
    <property type="entry name" value="Umud Fragment, subunit A"/>
    <property type="match status" value="1"/>
</dbReference>
<dbReference type="EMBL" id="FMIK01000028">
    <property type="protein sequence ID" value="SCL94131.1"/>
    <property type="molecule type" value="Genomic_DNA"/>
</dbReference>
<dbReference type="PANTHER" id="PTHR43390">
    <property type="entry name" value="SIGNAL PEPTIDASE I"/>
    <property type="match status" value="1"/>
</dbReference>
<organism evidence="11 12">
    <name type="scientific">Bacillus cytotoxicus</name>
    <dbReference type="NCBI Taxonomy" id="580165"/>
    <lineage>
        <taxon>Bacteria</taxon>
        <taxon>Bacillati</taxon>
        <taxon>Bacillota</taxon>
        <taxon>Bacilli</taxon>
        <taxon>Bacillales</taxon>
        <taxon>Bacillaceae</taxon>
        <taxon>Bacillus</taxon>
        <taxon>Bacillus cereus group</taxon>
    </lineage>
</organism>
<evidence type="ECO:0000256" key="2">
    <source>
        <dbReference type="ARBA" id="ARBA00004401"/>
    </source>
</evidence>
<feature type="active site" evidence="7">
    <location>
        <position position="44"/>
    </location>
</feature>
<reference evidence="11 12" key="1">
    <citation type="submission" date="2016-08" db="EMBL/GenBank/DDBJ databases">
        <authorList>
            <person name="Loux V."/>
            <person name="Rue O."/>
        </authorList>
    </citation>
    <scope>NUCLEOTIDE SEQUENCE [LARGE SCALE GENOMIC DNA]</scope>
    <source>
        <strain evidence="11 12">AFSSA_08CEB44bac</strain>
    </source>
</reference>
<feature type="transmembrane region" description="Helical" evidence="8">
    <location>
        <begin position="20"/>
        <end position="40"/>
    </location>
</feature>
<keyword evidence="8" id="KW-0472">Membrane</keyword>
<evidence type="ECO:0000256" key="5">
    <source>
        <dbReference type="ARBA" id="ARBA00022670"/>
    </source>
</evidence>
<dbReference type="InterPro" id="IPR036286">
    <property type="entry name" value="LexA/Signal_pep-like_sf"/>
</dbReference>
<keyword evidence="6 8" id="KW-0378">Hydrolase</keyword>
<comment type="similarity">
    <text evidence="3 9">Belongs to the peptidase S26 family.</text>
</comment>
<keyword evidence="8" id="KW-1133">Transmembrane helix</keyword>
<accession>A0AAX2CHW3</accession>
<evidence type="ECO:0000256" key="7">
    <source>
        <dbReference type="PIRSR" id="PIRSR600223-1"/>
    </source>
</evidence>
<dbReference type="PROSITE" id="PS00501">
    <property type="entry name" value="SPASE_I_1"/>
    <property type="match status" value="1"/>
</dbReference>
<dbReference type="GO" id="GO:0005886">
    <property type="term" value="C:plasma membrane"/>
    <property type="evidence" value="ECO:0007669"/>
    <property type="project" value="UniProtKB-SubCell"/>
</dbReference>
<keyword evidence="8" id="KW-0812">Transmembrane</keyword>
<dbReference type="Proteomes" id="UP000242164">
    <property type="component" value="Unassembled WGS sequence"/>
</dbReference>
<dbReference type="GeneID" id="33897356"/>
<dbReference type="InterPro" id="IPR019533">
    <property type="entry name" value="Peptidase_S26"/>
</dbReference>
<dbReference type="EC" id="3.4.21.89" evidence="4 8"/>
<comment type="catalytic activity">
    <reaction evidence="1 8">
        <text>Cleavage of hydrophobic, N-terminal signal or leader sequences from secreted and periplasmic proteins.</text>
        <dbReference type="EC" id="3.4.21.89"/>
    </reaction>
</comment>
<dbReference type="GO" id="GO:0009003">
    <property type="term" value="F:signal peptidase activity"/>
    <property type="evidence" value="ECO:0007669"/>
    <property type="project" value="UniProtKB-EC"/>
</dbReference>
<feature type="domain" description="Peptidase S26" evidence="10">
    <location>
        <begin position="14"/>
        <end position="178"/>
    </location>
</feature>
<evidence type="ECO:0000256" key="8">
    <source>
        <dbReference type="RuleBase" id="RU003993"/>
    </source>
</evidence>
<name>A0AAX2CHW3_9BACI</name>
<evidence type="ECO:0000256" key="9">
    <source>
        <dbReference type="RuleBase" id="RU362042"/>
    </source>
</evidence>
<dbReference type="FunFam" id="2.10.109.10:FF:000004">
    <property type="entry name" value="Signal peptidase I"/>
    <property type="match status" value="1"/>
</dbReference>
<keyword evidence="5 8" id="KW-0645">Protease</keyword>
<proteinExistence type="inferred from homology"/>
<dbReference type="InterPro" id="IPR019756">
    <property type="entry name" value="Pept_S26A_signal_pept_1_Ser-AS"/>
</dbReference>
<comment type="caution">
    <text evidence="11">The sequence shown here is derived from an EMBL/GenBank/DDBJ whole genome shotgun (WGS) entry which is preliminary data.</text>
</comment>
<dbReference type="PROSITE" id="PS00760">
    <property type="entry name" value="SPASE_I_2"/>
    <property type="match status" value="1"/>
</dbReference>